<protein>
    <submittedName>
        <fullName evidence="3">Uncharacterized protein</fullName>
    </submittedName>
</protein>
<feature type="compositionally biased region" description="Gly residues" evidence="2">
    <location>
        <begin position="257"/>
        <end position="268"/>
    </location>
</feature>
<dbReference type="AlphaFoldDB" id="A0A8H3FP46"/>
<keyword evidence="1" id="KW-0175">Coiled coil</keyword>
<feature type="region of interest" description="Disordered" evidence="2">
    <location>
        <begin position="257"/>
        <end position="376"/>
    </location>
</feature>
<evidence type="ECO:0000256" key="1">
    <source>
        <dbReference type="SAM" id="Coils"/>
    </source>
</evidence>
<evidence type="ECO:0000313" key="4">
    <source>
        <dbReference type="Proteomes" id="UP000664169"/>
    </source>
</evidence>
<feature type="coiled-coil region" evidence="1">
    <location>
        <begin position="538"/>
        <end position="565"/>
    </location>
</feature>
<feature type="compositionally biased region" description="Basic residues" evidence="2">
    <location>
        <begin position="296"/>
        <end position="308"/>
    </location>
</feature>
<feature type="compositionally biased region" description="Basic residues" evidence="2">
    <location>
        <begin position="467"/>
        <end position="477"/>
    </location>
</feature>
<proteinExistence type="predicted"/>
<feature type="compositionally biased region" description="Polar residues" evidence="2">
    <location>
        <begin position="35"/>
        <end position="47"/>
    </location>
</feature>
<feature type="compositionally biased region" description="Basic and acidic residues" evidence="2">
    <location>
        <begin position="322"/>
        <end position="334"/>
    </location>
</feature>
<name>A0A8H3FP46_9LECA</name>
<accession>A0A8H3FP46</accession>
<evidence type="ECO:0000313" key="3">
    <source>
        <dbReference type="EMBL" id="CAF9926849.1"/>
    </source>
</evidence>
<feature type="compositionally biased region" description="Polar residues" evidence="2">
    <location>
        <begin position="16"/>
        <end position="28"/>
    </location>
</feature>
<comment type="caution">
    <text evidence="3">The sequence shown here is derived from an EMBL/GenBank/DDBJ whole genome shotgun (WGS) entry which is preliminary data.</text>
</comment>
<dbReference type="Proteomes" id="UP000664169">
    <property type="component" value="Unassembled WGS sequence"/>
</dbReference>
<dbReference type="OrthoDB" id="5408998at2759"/>
<feature type="region of interest" description="Disordered" evidence="2">
    <location>
        <begin position="445"/>
        <end position="518"/>
    </location>
</feature>
<feature type="compositionally biased region" description="Low complexity" evidence="2">
    <location>
        <begin position="311"/>
        <end position="320"/>
    </location>
</feature>
<gene>
    <name evidence="3" type="ORF">GOMPHAMPRED_004244</name>
</gene>
<evidence type="ECO:0000256" key="2">
    <source>
        <dbReference type="SAM" id="MobiDB-lite"/>
    </source>
</evidence>
<feature type="compositionally biased region" description="Low complexity" evidence="2">
    <location>
        <begin position="490"/>
        <end position="502"/>
    </location>
</feature>
<feature type="region of interest" description="Disordered" evidence="2">
    <location>
        <begin position="688"/>
        <end position="707"/>
    </location>
</feature>
<keyword evidence="4" id="KW-1185">Reference proteome</keyword>
<sequence>MDAESELPPPPYSEVDPQTPTVTPDSSTMGGGDHSPTSTARPTSSQSMRAISFTSLRGGYLRGVQFSEDPATGTYFQERAFQFNPERQLCVVHREVTADTTRDDLKYPEFERDRDVSEQDWQTFVNYVLTELGNETSSSRHHKKLTPEEFYERQTRIEQLIVEWNESFFQPRSIKIIAHYYYKRAEIPEQAQSPNQTELASGLRRINIEDGAMDMPHIENHSHAINRRSPWPVHQHGSFARGLTSFQHGPFMRGGPRPGFGFGFGRGGSHFQHGHELGHRHGTHHVRGRSHDSARVHGHGHGNNRSRSKSSDSSSSSGSDTESEHQRVSRCEGRRGRREHRREGRQRRSHSASSESSITSVSSISSGELDEPTMRSAREAVTSFRLDPSNFQHSKMAYRQLLQNIQNQKVQAQRSRLSLSREARTVSKAQRRALQDDLRKLRNELKSMSRTCKQAKKAARREEKAARKQARRERKQARKAEKSRAKAARKATSSSTSTSAQQVLPFRPGRSLSIGRASPNTAALPYDMPGAFPETYSNAEYAEQAKQMEAQLEQWRRSLKYLNDVANEETGHITNTEKKELALIPYKKEIMEVQREIDIIEAQVSELKRLAGSTPEETRWAGPTNINARQSSWGGISNPAARVENYGEQLGRRIEGWGERFGRDMEAWGMNFGREMERWGVELGRTASERGSRLGRGWATPFTSAPR</sequence>
<organism evidence="3 4">
    <name type="scientific">Gomphillus americanus</name>
    <dbReference type="NCBI Taxonomy" id="1940652"/>
    <lineage>
        <taxon>Eukaryota</taxon>
        <taxon>Fungi</taxon>
        <taxon>Dikarya</taxon>
        <taxon>Ascomycota</taxon>
        <taxon>Pezizomycotina</taxon>
        <taxon>Lecanoromycetes</taxon>
        <taxon>OSLEUM clade</taxon>
        <taxon>Ostropomycetidae</taxon>
        <taxon>Ostropales</taxon>
        <taxon>Graphidaceae</taxon>
        <taxon>Gomphilloideae</taxon>
        <taxon>Gomphillus</taxon>
    </lineage>
</organism>
<feature type="region of interest" description="Disordered" evidence="2">
    <location>
        <begin position="1"/>
        <end position="47"/>
    </location>
</feature>
<feature type="compositionally biased region" description="Basic residues" evidence="2">
    <location>
        <begin position="335"/>
        <end position="350"/>
    </location>
</feature>
<feature type="compositionally biased region" description="Low complexity" evidence="2">
    <location>
        <begin position="351"/>
        <end position="366"/>
    </location>
</feature>
<dbReference type="EMBL" id="CAJPDQ010000026">
    <property type="protein sequence ID" value="CAF9926849.1"/>
    <property type="molecule type" value="Genomic_DNA"/>
</dbReference>
<reference evidence="3" key="1">
    <citation type="submission" date="2021-03" db="EMBL/GenBank/DDBJ databases">
        <authorList>
            <person name="Tagirdzhanova G."/>
        </authorList>
    </citation>
    <scope>NUCLEOTIDE SEQUENCE</scope>
</reference>